<gene>
    <name evidence="2" type="primary">US22</name>
</gene>
<dbReference type="Proteomes" id="UP000114976">
    <property type="component" value="Segment"/>
</dbReference>
<dbReference type="RefSeq" id="YP_010790332.1">
    <property type="nucleotide sequence ID" value="NC_075417.1"/>
</dbReference>
<dbReference type="KEGG" id="vg:80527691"/>
<reference evidence="2 3" key="2">
    <citation type="journal article" date="2015" name="Genome Announc.">
        <title>Complete Genome Sequences of Mandrillus leucophaeus and Papio ursinus Cytomegaloviruses.</title>
        <authorList>
            <person name="Blewett E.L."/>
            <person name="Sherrod C.J."/>
            <person name="Texier J.R."/>
            <person name="Conrad T.M."/>
            <person name="Dittmer D.P."/>
        </authorList>
    </citation>
    <scope>NUCLEOTIDE SEQUENCE [LARGE SCALE GENOMIC DNA]</scope>
    <source>
        <strain evidence="2">OCOM6-2</strain>
    </source>
</reference>
<evidence type="ECO:0000256" key="1">
    <source>
        <dbReference type="SAM" id="MobiDB-lite"/>
    </source>
</evidence>
<dbReference type="Pfam" id="PF02393">
    <property type="entry name" value="US22"/>
    <property type="match status" value="2"/>
</dbReference>
<protein>
    <submittedName>
        <fullName evidence="2">Tegument protein US22</fullName>
    </submittedName>
</protein>
<name>A0A0G2UP99_9BETA</name>
<keyword evidence="3" id="KW-1185">Reference proteome</keyword>
<dbReference type="GeneID" id="80527691"/>
<evidence type="ECO:0000313" key="3">
    <source>
        <dbReference type="Proteomes" id="UP000114976"/>
    </source>
</evidence>
<reference evidence="2 3" key="1">
    <citation type="journal article" date="2003" name="Arch. Virol.">
        <title>Isolation of cytomegalovirus and foamy virus from the drill monkey (Mandrillus leucophaeus) and prevalence of antibodies to these viruses amongst wild-born and captive-bred individuals.</title>
        <authorList>
            <person name="Blewett E.L."/>
            <person name="Lewis J."/>
            <person name="Gadsby E.L."/>
            <person name="Neubauer S.R."/>
            <person name="Eberle R."/>
        </authorList>
    </citation>
    <scope>NUCLEOTIDE SEQUENCE [LARGE SCALE GENOMIC DNA]</scope>
    <source>
        <strain evidence="2">OCOM6-2</strain>
    </source>
</reference>
<accession>A0A0G2UP99</accession>
<dbReference type="InterPro" id="IPR003360">
    <property type="entry name" value="US22-like"/>
</dbReference>
<organism evidence="2 3">
    <name type="scientific">Mandrillus leucophaeus cytomegalovirus</name>
    <dbReference type="NCBI Taxonomy" id="1654930"/>
    <lineage>
        <taxon>Viruses</taxon>
        <taxon>Duplodnaviria</taxon>
        <taxon>Heunggongvirae</taxon>
        <taxon>Peploviricota</taxon>
        <taxon>Herviviricetes</taxon>
        <taxon>Herpesvirales</taxon>
        <taxon>Orthoherpesviridae</taxon>
        <taxon>Betaherpesvirinae</taxon>
        <taxon>Cytomegalovirus</taxon>
        <taxon>Cytomegalovirus mandrillinebeta1</taxon>
        <taxon>Mandrilline betaherpesvirus 1</taxon>
    </lineage>
</organism>
<evidence type="ECO:0000313" key="2">
    <source>
        <dbReference type="EMBL" id="AKI29726.1"/>
    </source>
</evidence>
<feature type="compositionally biased region" description="Acidic residues" evidence="1">
    <location>
        <begin position="460"/>
        <end position="487"/>
    </location>
</feature>
<proteinExistence type="predicted"/>
<sequence>MALLSRAAAEAWGTYLKQRDERPEDVIRCDYGVFNLRNIVFQRAMTMLQGIFLRQYDHVCLRDYVKKNSGTMIPLRNPSTWFLIFRSGADIPQVEGRQFGTDYMCCDEKLEAVGILAVKLPDGDRKRVQETTCVLLVGVYGFVYVYDWETDGLLQITNTVKELAQYGLLMCESVYRHPHTPFSTTEPRYQVEKFLCLDPTDAHAVAKVAEEFHGMNLVIKTPGRAEADPLLLLGSVENLRAAYPFAKMRPGNFEDLIKYINRRLCCRWYVLGITGRYAAFGVLMTCGVILLDECGVCYALRIDESDVYRIADNLHMLFKCGFLKLRGMLRFDRGLRGECRLESAPGCDHFNRREDLSWCSMLGTVSREQLESAHDWLTRNSRCYDKIPTNPCWGRTDLLPTGVLQENQNWCFPWNSVISLAAPQHGGWEDHDEITNKVTHHRVFRVNKGYPPRTLRGDQETDDDEDDDDDEEESGPQENDETLDDDQTQSPSPPLVNGSLGDSEDEDSSLSEDDSTSQPPQELLDLITKEWQNEDEQVTSERDLWLRRARRANAMLTCSRNLQRVSIYDPLNLGMNYFD</sequence>
<feature type="region of interest" description="Disordered" evidence="1">
    <location>
        <begin position="443"/>
        <end position="520"/>
    </location>
</feature>
<dbReference type="EMBL" id="KR297253">
    <property type="protein sequence ID" value="AKI29726.1"/>
    <property type="molecule type" value="Genomic_DNA"/>
</dbReference>
<feature type="compositionally biased region" description="Acidic residues" evidence="1">
    <location>
        <begin position="502"/>
        <end position="515"/>
    </location>
</feature>